<dbReference type="InterPro" id="IPR007560">
    <property type="entry name" value="Restrct_endonuc_IV_Mrr"/>
</dbReference>
<dbReference type="InterPro" id="IPR001650">
    <property type="entry name" value="Helicase_C-like"/>
</dbReference>
<dbReference type="GO" id="GO:0005524">
    <property type="term" value="F:ATP binding"/>
    <property type="evidence" value="ECO:0007669"/>
    <property type="project" value="InterPro"/>
</dbReference>
<dbReference type="GO" id="GO:0004519">
    <property type="term" value="F:endonuclease activity"/>
    <property type="evidence" value="ECO:0007669"/>
    <property type="project" value="UniProtKB-KW"/>
</dbReference>
<dbReference type="PROSITE" id="PS51192">
    <property type="entry name" value="HELICASE_ATP_BIND_1"/>
    <property type="match status" value="1"/>
</dbReference>
<evidence type="ECO:0000259" key="3">
    <source>
        <dbReference type="PROSITE" id="PS51194"/>
    </source>
</evidence>
<dbReference type="InterPro" id="IPR049730">
    <property type="entry name" value="SNF2/RAD54-like_C"/>
</dbReference>
<dbReference type="GO" id="GO:0009307">
    <property type="term" value="P:DNA restriction-modification system"/>
    <property type="evidence" value="ECO:0007669"/>
    <property type="project" value="InterPro"/>
</dbReference>
<dbReference type="SMART" id="SM00487">
    <property type="entry name" value="DEXDc"/>
    <property type="match status" value="1"/>
</dbReference>
<dbReference type="Pfam" id="PF04471">
    <property type="entry name" value="Mrr_cat"/>
    <property type="match status" value="1"/>
</dbReference>
<dbReference type="Pfam" id="PF00176">
    <property type="entry name" value="SNF2-rel_dom"/>
    <property type="match status" value="1"/>
</dbReference>
<protein>
    <submittedName>
        <fullName evidence="4">Restriction endonuclease</fullName>
        <ecNumber evidence="4">3.1.21.-</ecNumber>
    </submittedName>
</protein>
<dbReference type="InterPro" id="IPR038718">
    <property type="entry name" value="SNF2-like_sf"/>
</dbReference>
<dbReference type="Proteomes" id="UP000886752">
    <property type="component" value="Unassembled WGS sequence"/>
</dbReference>
<dbReference type="Gene3D" id="3.40.50.300">
    <property type="entry name" value="P-loop containing nucleotide triphosphate hydrolases"/>
    <property type="match status" value="1"/>
</dbReference>
<accession>A0A9D1PVM3</accession>
<proteinExistence type="predicted"/>
<dbReference type="InterPro" id="IPR000330">
    <property type="entry name" value="SNF2_N"/>
</dbReference>
<dbReference type="PROSITE" id="PS51194">
    <property type="entry name" value="HELICASE_CTER"/>
    <property type="match status" value="1"/>
</dbReference>
<dbReference type="PANTHER" id="PTHR45629:SF7">
    <property type="entry name" value="DNA EXCISION REPAIR PROTEIN ERCC-6-RELATED"/>
    <property type="match status" value="1"/>
</dbReference>
<evidence type="ECO:0000259" key="2">
    <source>
        <dbReference type="PROSITE" id="PS51192"/>
    </source>
</evidence>
<organism evidence="4 5">
    <name type="scientific">Candidatus Desulfovibrio intestinipullorum</name>
    <dbReference type="NCBI Taxonomy" id="2838536"/>
    <lineage>
        <taxon>Bacteria</taxon>
        <taxon>Pseudomonadati</taxon>
        <taxon>Thermodesulfobacteriota</taxon>
        <taxon>Desulfovibrionia</taxon>
        <taxon>Desulfovibrionales</taxon>
        <taxon>Desulfovibrionaceae</taxon>
        <taxon>Desulfovibrio</taxon>
    </lineage>
</organism>
<dbReference type="InterPro" id="IPR011335">
    <property type="entry name" value="Restrct_endonuc-II-like"/>
</dbReference>
<dbReference type="PANTHER" id="PTHR45629">
    <property type="entry name" value="SNF2/RAD54 FAMILY MEMBER"/>
    <property type="match status" value="1"/>
</dbReference>
<reference evidence="4" key="1">
    <citation type="journal article" date="2021" name="PeerJ">
        <title>Extensive microbial diversity within the chicken gut microbiome revealed by metagenomics and culture.</title>
        <authorList>
            <person name="Gilroy R."/>
            <person name="Ravi A."/>
            <person name="Getino M."/>
            <person name="Pursley I."/>
            <person name="Horton D.L."/>
            <person name="Alikhan N.F."/>
            <person name="Baker D."/>
            <person name="Gharbi K."/>
            <person name="Hall N."/>
            <person name="Watson M."/>
            <person name="Adriaenssens E.M."/>
            <person name="Foster-Nyarko E."/>
            <person name="Jarju S."/>
            <person name="Secka A."/>
            <person name="Antonio M."/>
            <person name="Oren A."/>
            <person name="Chaudhuri R.R."/>
            <person name="La Ragione R."/>
            <person name="Hildebrand F."/>
            <person name="Pallen M.J."/>
        </authorList>
    </citation>
    <scope>NUCLEOTIDE SEQUENCE</scope>
    <source>
        <strain evidence="4">ChiHecec2B26-446</strain>
    </source>
</reference>
<reference evidence="4" key="2">
    <citation type="submission" date="2021-04" db="EMBL/GenBank/DDBJ databases">
        <authorList>
            <person name="Gilroy R."/>
        </authorList>
    </citation>
    <scope>NUCLEOTIDE SEQUENCE</scope>
    <source>
        <strain evidence="4">ChiHecec2B26-446</strain>
    </source>
</reference>
<feature type="domain" description="Helicase C-terminal" evidence="3">
    <location>
        <begin position="841"/>
        <end position="1005"/>
    </location>
</feature>
<dbReference type="EMBL" id="DXHV01000048">
    <property type="protein sequence ID" value="HIW00430.1"/>
    <property type="molecule type" value="Genomic_DNA"/>
</dbReference>
<dbReference type="Pfam" id="PF00271">
    <property type="entry name" value="Helicase_C"/>
    <property type="match status" value="1"/>
</dbReference>
<dbReference type="InterPro" id="IPR050496">
    <property type="entry name" value="SNF2_RAD54_helicase_repair"/>
</dbReference>
<feature type="domain" description="Helicase ATP-binding" evidence="2">
    <location>
        <begin position="492"/>
        <end position="696"/>
    </location>
</feature>
<dbReference type="InterPro" id="IPR014001">
    <property type="entry name" value="Helicase_ATP-bd"/>
</dbReference>
<dbReference type="GO" id="GO:0003677">
    <property type="term" value="F:DNA binding"/>
    <property type="evidence" value="ECO:0007669"/>
    <property type="project" value="InterPro"/>
</dbReference>
<keyword evidence="1 4" id="KW-0378">Hydrolase</keyword>
<dbReference type="GO" id="GO:0016787">
    <property type="term" value="F:hydrolase activity"/>
    <property type="evidence" value="ECO:0007669"/>
    <property type="project" value="UniProtKB-KW"/>
</dbReference>
<evidence type="ECO:0000256" key="1">
    <source>
        <dbReference type="ARBA" id="ARBA00022801"/>
    </source>
</evidence>
<sequence>MSFLHNLLGRLTQKSRQEQRSVFRYVSSGFGLTFLYPDKWTKKIGGDSLASYQFVVLQQLLERGDALEVGNDEKAFVHVDSEVVCALGETERRILNLPAPWPGRMEVTNTMWTSDPGFALKIVLRPKVGMSTVSLPVSLDGPLVHHEGRTYLPDSVQWLALHAVDEHERLAADERSERANLLAVCALQQAKRRGCSLELPAQFEKLNVDCAPHIGIAVREDPDGSLTLGPSIPGTDPDDVAERTWQLPASGGSGGVLRVRDTIVLLDEKRLRVVQEILSTGKISARDKRQFFKTPGAWLDASLVDLDNGFSLRVHGMEIFQKAYFGQTDSESQDWFGDEDREPDVFWLAGCLPLLEQEEDFASLAQSVRTARKEGRTCTSFQGKTVLLPETAEETEATLQRLESRFREKIYGPAAGDEDRPDAAEPEQEKKVNVVVGIDRNDEEKADLLVSTEAPGYAGPVYGEELNYTYFDYQEEGTRWIAGLMQPVLKGGMQPREYYGGLLADDMGLGKTFQVLAALNIYRHAVKDGDCKDKPILVVMPVVLLENWRNEVDRVFRESPFLDVVILQSAADLGRFRKEGAGRESLRALSEACEQDPGKIRYSLKVGPLFGSNRLDMPGRLVLTNYDTLRDYQFSLCMVDWGCVILDEAQEIKNPNTIKARAAKGLKADFRLAMTGTPVENSLTDFWSIYDTVKPGLLDCYQQFRRTYMAPIDAGSNRALARLETGRKLRMKVGRFMLRRTKEDRLSGLPRKIVHDGIREPAYSVCMSGQQLAAYNAVVSSVVAVRQSADIGELRKVLLPSLRKLRTISLHPAFLDGGDPLQATTPEQMDAFFRQSGKLTLLVNILEEIRARQEKVIIFVIARAAQRFLAAALRQRYGLEIFTINGDTRSVSGNTARGAASRSELIRRFEERQGFNIICMSPLAAGVGLTITGANNVIHLERHWNPAKEAQATDRVYRIGATRDVHIYIPILLHPELVSFDRNLNELLQRKIDLKDAVVTEGDLTPEELGNGLFGPEGATIAPGTRVQPDWLEGMDAMDERKGLWFEALTAVLVQKMWGGEAALTPRSGDLGADVAVWGGHCNAIIQCKCHAHVFSEGRAVMEPYTALLEYNRKSSVQFSRAVLAVNAPNVSGTVRERARANNVLLWDRDELKRLLAEYTVRYGEVEAMLGKGRLESLY</sequence>
<dbReference type="AlphaFoldDB" id="A0A9D1PVM3"/>
<dbReference type="Gene3D" id="3.40.50.10810">
    <property type="entry name" value="Tandem AAA-ATPase domain"/>
    <property type="match status" value="1"/>
</dbReference>
<evidence type="ECO:0000313" key="5">
    <source>
        <dbReference type="Proteomes" id="UP000886752"/>
    </source>
</evidence>
<name>A0A9D1PVM3_9BACT</name>
<dbReference type="InterPro" id="IPR027417">
    <property type="entry name" value="P-loop_NTPase"/>
</dbReference>
<dbReference type="SUPFAM" id="SSF52540">
    <property type="entry name" value="P-loop containing nucleoside triphosphate hydrolases"/>
    <property type="match status" value="2"/>
</dbReference>
<gene>
    <name evidence="4" type="ORF">H9894_04500</name>
</gene>
<dbReference type="EC" id="3.1.21.-" evidence="4"/>
<evidence type="ECO:0000313" key="4">
    <source>
        <dbReference type="EMBL" id="HIW00430.1"/>
    </source>
</evidence>
<comment type="caution">
    <text evidence="4">The sequence shown here is derived from an EMBL/GenBank/DDBJ whole genome shotgun (WGS) entry which is preliminary data.</text>
</comment>
<dbReference type="SMART" id="SM00490">
    <property type="entry name" value="HELICc"/>
    <property type="match status" value="1"/>
</dbReference>
<keyword evidence="4" id="KW-0255">Endonuclease</keyword>
<dbReference type="SUPFAM" id="SSF52980">
    <property type="entry name" value="Restriction endonuclease-like"/>
    <property type="match status" value="1"/>
</dbReference>
<dbReference type="CDD" id="cd18793">
    <property type="entry name" value="SF2_C_SNF"/>
    <property type="match status" value="1"/>
</dbReference>
<keyword evidence="4" id="KW-0540">Nuclease</keyword>